<name>A0A8X6PDN3_NEPPI</name>
<protein>
    <submittedName>
        <fullName evidence="1">Uncharacterized protein</fullName>
    </submittedName>
</protein>
<keyword evidence="2" id="KW-1185">Reference proteome</keyword>
<comment type="caution">
    <text evidence="1">The sequence shown here is derived from an EMBL/GenBank/DDBJ whole genome shotgun (WGS) entry which is preliminary data.</text>
</comment>
<proteinExistence type="predicted"/>
<dbReference type="Proteomes" id="UP000887013">
    <property type="component" value="Unassembled WGS sequence"/>
</dbReference>
<reference evidence="1" key="1">
    <citation type="submission" date="2020-08" db="EMBL/GenBank/DDBJ databases">
        <title>Multicomponent nature underlies the extraordinary mechanical properties of spider dragline silk.</title>
        <authorList>
            <person name="Kono N."/>
            <person name="Nakamura H."/>
            <person name="Mori M."/>
            <person name="Yoshida Y."/>
            <person name="Ohtoshi R."/>
            <person name="Malay A.D."/>
            <person name="Moran D.A.P."/>
            <person name="Tomita M."/>
            <person name="Numata K."/>
            <person name="Arakawa K."/>
        </authorList>
    </citation>
    <scope>NUCLEOTIDE SEQUENCE</scope>
</reference>
<sequence length="96" mass="10885">MATFRLCKHFPPFHLVAFAKFSRHCCCFPSLAEMLFSPAVPNGWQVYLPFAMQVASTTFKVAPSIFLAQHCIAKAEQKHIAIPPSKLRWFKAVKFA</sequence>
<gene>
    <name evidence="1" type="ORF">NPIL_456191</name>
</gene>
<evidence type="ECO:0000313" key="1">
    <source>
        <dbReference type="EMBL" id="GFT64694.1"/>
    </source>
</evidence>
<dbReference type="EMBL" id="BMAW01115057">
    <property type="protein sequence ID" value="GFT64694.1"/>
    <property type="molecule type" value="Genomic_DNA"/>
</dbReference>
<evidence type="ECO:0000313" key="2">
    <source>
        <dbReference type="Proteomes" id="UP000887013"/>
    </source>
</evidence>
<dbReference type="AlphaFoldDB" id="A0A8X6PDN3"/>
<organism evidence="1 2">
    <name type="scientific">Nephila pilipes</name>
    <name type="common">Giant wood spider</name>
    <name type="synonym">Nephila maculata</name>
    <dbReference type="NCBI Taxonomy" id="299642"/>
    <lineage>
        <taxon>Eukaryota</taxon>
        <taxon>Metazoa</taxon>
        <taxon>Ecdysozoa</taxon>
        <taxon>Arthropoda</taxon>
        <taxon>Chelicerata</taxon>
        <taxon>Arachnida</taxon>
        <taxon>Araneae</taxon>
        <taxon>Araneomorphae</taxon>
        <taxon>Entelegynae</taxon>
        <taxon>Araneoidea</taxon>
        <taxon>Nephilidae</taxon>
        <taxon>Nephila</taxon>
    </lineage>
</organism>
<accession>A0A8X6PDN3</accession>